<dbReference type="InterPro" id="IPR053176">
    <property type="entry name" value="T6SS_TssE1-like"/>
</dbReference>
<dbReference type="Gene3D" id="3.10.450.40">
    <property type="match status" value="1"/>
</dbReference>
<feature type="domain" description="IraD/Gp25-like" evidence="1">
    <location>
        <begin position="37"/>
        <end position="136"/>
    </location>
</feature>
<dbReference type="EMBL" id="SRSC01000003">
    <property type="protein sequence ID" value="TGU71376.1"/>
    <property type="molecule type" value="Genomic_DNA"/>
</dbReference>
<dbReference type="PANTHER" id="PTHR38595">
    <property type="entry name" value="CYTOPLASMIC PROTEIN-RELATED"/>
    <property type="match status" value="1"/>
</dbReference>
<dbReference type="InterPro" id="IPR007048">
    <property type="entry name" value="IraD/Gp25-like"/>
</dbReference>
<comment type="caution">
    <text evidence="2">The sequence shown here is derived from an EMBL/GenBank/DDBJ whole genome shotgun (WGS) entry which is preliminary data.</text>
</comment>
<dbReference type="InterPro" id="IPR017737">
    <property type="entry name" value="TssE1-like"/>
</dbReference>
<organism evidence="2 3">
    <name type="scientific">Geomonas terrae</name>
    <dbReference type="NCBI Taxonomy" id="2562681"/>
    <lineage>
        <taxon>Bacteria</taxon>
        <taxon>Pseudomonadati</taxon>
        <taxon>Thermodesulfobacteriota</taxon>
        <taxon>Desulfuromonadia</taxon>
        <taxon>Geobacterales</taxon>
        <taxon>Geobacteraceae</taxon>
        <taxon>Geomonas</taxon>
    </lineage>
</organism>
<evidence type="ECO:0000313" key="3">
    <source>
        <dbReference type="Proteomes" id="UP000306416"/>
    </source>
</evidence>
<keyword evidence="3" id="KW-1185">Reference proteome</keyword>
<protein>
    <submittedName>
        <fullName evidence="2">Type VI secretion system baseplate subunit TssE</fullName>
    </submittedName>
</protein>
<evidence type="ECO:0000313" key="2">
    <source>
        <dbReference type="EMBL" id="TGU71376.1"/>
    </source>
</evidence>
<dbReference type="Proteomes" id="UP000306416">
    <property type="component" value="Unassembled WGS sequence"/>
</dbReference>
<proteinExistence type="predicted"/>
<dbReference type="PANTHER" id="PTHR38595:SF1">
    <property type="entry name" value="TYPE VI SECRETION SYSTEM COMPONENT TSSE1"/>
    <property type="match status" value="1"/>
</dbReference>
<evidence type="ECO:0000259" key="1">
    <source>
        <dbReference type="Pfam" id="PF04965"/>
    </source>
</evidence>
<gene>
    <name evidence="2" type="primary">tssE</name>
    <name evidence="2" type="ORF">E4633_13660</name>
</gene>
<reference evidence="2 3" key="1">
    <citation type="submission" date="2019-04" db="EMBL/GenBank/DDBJ databases">
        <title>Geobacter oryzae sp. nov., ferric-reducing bacteria isolated from paddy soil.</title>
        <authorList>
            <person name="Xu Z."/>
            <person name="Masuda Y."/>
            <person name="Itoh H."/>
            <person name="Senoo K."/>
        </authorList>
    </citation>
    <scope>NUCLEOTIDE SEQUENCE [LARGE SCALE GENOMIC DNA]</scope>
    <source>
        <strain evidence="2 3">Red111</strain>
    </source>
</reference>
<accession>A0A4S1CEF7</accession>
<sequence length="158" mass="17781">MRYQPEPARSLLDRLMDQQPESPDEPVQFSRTGITALVTSVLRDLENLFNTRSCTSITSNGRPAPHADRSILTYGSRDFSLENPRSQTVRQAIRLEIVRLLSSFEPRLKDVTVRLGPTPGERTLSFRIEAVLHIEPVALPTAFDTHFDINSGSYTILS</sequence>
<dbReference type="SUPFAM" id="SSF160719">
    <property type="entry name" value="gpW/gp25-like"/>
    <property type="match status" value="1"/>
</dbReference>
<dbReference type="Pfam" id="PF04965">
    <property type="entry name" value="GPW_gp25"/>
    <property type="match status" value="1"/>
</dbReference>
<name>A0A4S1CEF7_9BACT</name>
<dbReference type="RefSeq" id="WP_135870915.1">
    <property type="nucleotide sequence ID" value="NZ_SRSC01000003.1"/>
</dbReference>
<dbReference type="AlphaFoldDB" id="A0A4S1CEF7"/>
<dbReference type="NCBIfam" id="TIGR03357">
    <property type="entry name" value="VI_zyme"/>
    <property type="match status" value="1"/>
</dbReference>